<dbReference type="Proteomes" id="UP000316371">
    <property type="component" value="Unassembled WGS sequence"/>
</dbReference>
<dbReference type="OrthoDB" id="9799824at2"/>
<dbReference type="RefSeq" id="WP_144257339.1">
    <property type="nucleotide sequence ID" value="NZ_VJZT01000017.1"/>
</dbReference>
<organism evidence="1 2">
    <name type="scientific">Flavobacterium restrictum</name>
    <dbReference type="NCBI Taxonomy" id="2594428"/>
    <lineage>
        <taxon>Bacteria</taxon>
        <taxon>Pseudomonadati</taxon>
        <taxon>Bacteroidota</taxon>
        <taxon>Flavobacteriia</taxon>
        <taxon>Flavobacteriales</taxon>
        <taxon>Flavobacteriaceae</taxon>
        <taxon>Flavobacterium</taxon>
    </lineage>
</organism>
<dbReference type="EMBL" id="VJZT01000017">
    <property type="protein sequence ID" value="TRX36234.1"/>
    <property type="molecule type" value="Genomic_DNA"/>
</dbReference>
<name>A0A553DTX8_9FLAO</name>
<evidence type="ECO:0000313" key="2">
    <source>
        <dbReference type="Proteomes" id="UP000316371"/>
    </source>
</evidence>
<evidence type="ECO:0000313" key="1">
    <source>
        <dbReference type="EMBL" id="TRX36234.1"/>
    </source>
</evidence>
<reference evidence="1 2" key="1">
    <citation type="submission" date="2019-07" db="EMBL/GenBank/DDBJ databases">
        <title>Novel species of Flavobacterium.</title>
        <authorList>
            <person name="Liu Q."/>
            <person name="Xin Y.-H."/>
        </authorList>
    </citation>
    <scope>NUCLEOTIDE SEQUENCE [LARGE SCALE GENOMIC DNA]</scope>
    <source>
        <strain evidence="1 2">LB1R34</strain>
    </source>
</reference>
<gene>
    <name evidence="1" type="ORF">FNW21_13785</name>
</gene>
<accession>A0A553DTX8</accession>
<protein>
    <submittedName>
        <fullName evidence="1">Type II toxin-antitoxin system VapC family toxin</fullName>
    </submittedName>
</protein>
<dbReference type="AlphaFoldDB" id="A0A553DTX8"/>
<proteinExistence type="predicted"/>
<keyword evidence="2" id="KW-1185">Reference proteome</keyword>
<sequence length="93" mass="10665">MPNENKTRIELTEEAVTLGDTYITENVVGKTSREDCFHIALATIHNADILVSWNFKHIVNVMRIRGYNAVNLKLGYSTIDIRSPKEIINYEIE</sequence>
<comment type="caution">
    <text evidence="1">The sequence shown here is derived from an EMBL/GenBank/DDBJ whole genome shotgun (WGS) entry which is preliminary data.</text>
</comment>